<accession>A0ACB9N1P6</accession>
<protein>
    <submittedName>
        <fullName evidence="1">Uncharacterized protein</fullName>
    </submittedName>
</protein>
<organism evidence="1 2">
    <name type="scientific">Melastoma candidum</name>
    <dbReference type="NCBI Taxonomy" id="119954"/>
    <lineage>
        <taxon>Eukaryota</taxon>
        <taxon>Viridiplantae</taxon>
        <taxon>Streptophyta</taxon>
        <taxon>Embryophyta</taxon>
        <taxon>Tracheophyta</taxon>
        <taxon>Spermatophyta</taxon>
        <taxon>Magnoliopsida</taxon>
        <taxon>eudicotyledons</taxon>
        <taxon>Gunneridae</taxon>
        <taxon>Pentapetalae</taxon>
        <taxon>rosids</taxon>
        <taxon>malvids</taxon>
        <taxon>Myrtales</taxon>
        <taxon>Melastomataceae</taxon>
        <taxon>Melastomatoideae</taxon>
        <taxon>Melastomateae</taxon>
        <taxon>Melastoma</taxon>
    </lineage>
</organism>
<dbReference type="Proteomes" id="UP001057402">
    <property type="component" value="Chromosome 8"/>
</dbReference>
<dbReference type="EMBL" id="CM042887">
    <property type="protein sequence ID" value="KAI4330352.1"/>
    <property type="molecule type" value="Genomic_DNA"/>
</dbReference>
<keyword evidence="2" id="KW-1185">Reference proteome</keyword>
<proteinExistence type="predicted"/>
<evidence type="ECO:0000313" key="2">
    <source>
        <dbReference type="Proteomes" id="UP001057402"/>
    </source>
</evidence>
<evidence type="ECO:0000313" key="1">
    <source>
        <dbReference type="EMBL" id="KAI4330352.1"/>
    </source>
</evidence>
<comment type="caution">
    <text evidence="1">The sequence shown here is derived from an EMBL/GenBank/DDBJ whole genome shotgun (WGS) entry which is preliminary data.</text>
</comment>
<name>A0ACB9N1P6_9MYRT</name>
<sequence>MPTDQHSFLRGDGRNGECYRYVPFNIAVDFAVSSGEHTLQFDFVSYNSCDPLSPTSMSPLPRLSYLPQQLVLTAISLHRQLRIANAWVPVTGRKYLHKLRIGFPANNMPQTLAELGTHKLTFNGQNGATAPPRKSLPNENVFAPVPLPTAAAHSTTTAGRSPPLGLIANAKKYKHSFIHLLTMSGILLLSLRSLGQKYRIHDRIEDTSSLEEEKVGLSLRMESIKRELCRLASSQPSNLFSARLEKLFREE</sequence>
<reference evidence="2" key="1">
    <citation type="journal article" date="2023" name="Front. Plant Sci.">
        <title>Chromosomal-level genome assembly of Melastoma candidum provides insights into trichome evolution.</title>
        <authorList>
            <person name="Zhong Y."/>
            <person name="Wu W."/>
            <person name="Sun C."/>
            <person name="Zou P."/>
            <person name="Liu Y."/>
            <person name="Dai S."/>
            <person name="Zhou R."/>
        </authorList>
    </citation>
    <scope>NUCLEOTIDE SEQUENCE [LARGE SCALE GENOMIC DNA]</scope>
</reference>
<gene>
    <name evidence="1" type="ORF">MLD38_028649</name>
</gene>